<comment type="similarity">
    <text evidence="7">Belongs to the peptidase S26 family. IMP1 subfamily.</text>
</comment>
<evidence type="ECO:0000313" key="11">
    <source>
        <dbReference type="EMBL" id="SCW00913.1"/>
    </source>
</evidence>
<organism evidence="11 12">
    <name type="scientific">Lachancea fermentati</name>
    <name type="common">Zygosaccharomyces fermentati</name>
    <dbReference type="NCBI Taxonomy" id="4955"/>
    <lineage>
        <taxon>Eukaryota</taxon>
        <taxon>Fungi</taxon>
        <taxon>Dikarya</taxon>
        <taxon>Ascomycota</taxon>
        <taxon>Saccharomycotina</taxon>
        <taxon>Saccharomycetes</taxon>
        <taxon>Saccharomycetales</taxon>
        <taxon>Saccharomycetaceae</taxon>
        <taxon>Lachancea</taxon>
    </lineage>
</organism>
<evidence type="ECO:0000256" key="4">
    <source>
        <dbReference type="ARBA" id="ARBA00022801"/>
    </source>
</evidence>
<evidence type="ECO:0000256" key="6">
    <source>
        <dbReference type="ARBA" id="ARBA00023136"/>
    </source>
</evidence>
<dbReference type="GO" id="GO:0006627">
    <property type="term" value="P:protein processing involved in protein targeting to mitochondrion"/>
    <property type="evidence" value="ECO:0007669"/>
    <property type="project" value="TreeGrafter"/>
</dbReference>
<dbReference type="EMBL" id="LT598492">
    <property type="protein sequence ID" value="SCW00913.1"/>
    <property type="molecule type" value="Genomic_DNA"/>
</dbReference>
<dbReference type="InterPro" id="IPR052064">
    <property type="entry name" value="Mito_IMP1_subunit"/>
</dbReference>
<keyword evidence="4 9" id="KW-0378">Hydrolase</keyword>
<feature type="active site" evidence="8">
    <location>
        <position position="100"/>
    </location>
</feature>
<keyword evidence="2 9" id="KW-0645">Protease</keyword>
<dbReference type="FunFam" id="2.10.109.10:FF:000018">
    <property type="entry name" value="Mitochondrial inner membrane protease subunit"/>
    <property type="match status" value="1"/>
</dbReference>
<evidence type="ECO:0000256" key="9">
    <source>
        <dbReference type="RuleBase" id="RU362041"/>
    </source>
</evidence>
<dbReference type="Proteomes" id="UP000190831">
    <property type="component" value="Chromosome D"/>
</dbReference>
<dbReference type="GO" id="GO:0004252">
    <property type="term" value="F:serine-type endopeptidase activity"/>
    <property type="evidence" value="ECO:0007669"/>
    <property type="project" value="InterPro"/>
</dbReference>
<keyword evidence="5 9" id="KW-0496">Mitochondrion</keyword>
<dbReference type="PANTHER" id="PTHR12383">
    <property type="entry name" value="PROTEASE FAMILY S26 MITOCHONDRIAL INNER MEMBRANE PROTEASE-RELATED"/>
    <property type="match status" value="1"/>
</dbReference>
<gene>
    <name evidence="11" type="ORF">LAFE_0D00892G</name>
</gene>
<dbReference type="OrthoDB" id="308440at2759"/>
<dbReference type="GO" id="GO:0006465">
    <property type="term" value="P:signal peptide processing"/>
    <property type="evidence" value="ECO:0007669"/>
    <property type="project" value="InterPro"/>
</dbReference>
<dbReference type="Pfam" id="PF10502">
    <property type="entry name" value="Peptidase_S26"/>
    <property type="match status" value="1"/>
</dbReference>
<name>A0A1G4MB24_LACFM</name>
<accession>A0A1G4MB24</accession>
<protein>
    <recommendedName>
        <fullName evidence="9">Mitochondrial inner membrane protease subunit</fullName>
        <ecNumber evidence="9">3.4.21.-</ecNumber>
    </recommendedName>
</protein>
<dbReference type="SUPFAM" id="SSF51306">
    <property type="entry name" value="LexA/Signal peptidase"/>
    <property type="match status" value="1"/>
</dbReference>
<evidence type="ECO:0000256" key="5">
    <source>
        <dbReference type="ARBA" id="ARBA00023128"/>
    </source>
</evidence>
<keyword evidence="3 9" id="KW-0999">Mitochondrion inner membrane</keyword>
<evidence type="ECO:0000256" key="2">
    <source>
        <dbReference type="ARBA" id="ARBA00022670"/>
    </source>
</evidence>
<comment type="subcellular location">
    <subcellularLocation>
        <location evidence="1 9">Mitochondrion inner membrane</location>
    </subcellularLocation>
</comment>
<feature type="domain" description="Peptidase S26" evidence="10">
    <location>
        <begin position="29"/>
        <end position="178"/>
    </location>
</feature>
<evidence type="ECO:0000256" key="7">
    <source>
        <dbReference type="ARBA" id="ARBA00038445"/>
    </source>
</evidence>
<dbReference type="CDD" id="cd06530">
    <property type="entry name" value="S26_SPase_I"/>
    <property type="match status" value="1"/>
</dbReference>
<keyword evidence="6" id="KW-0472">Membrane</keyword>
<proteinExistence type="inferred from homology"/>
<reference evidence="11 12" key="1">
    <citation type="submission" date="2016-03" db="EMBL/GenBank/DDBJ databases">
        <authorList>
            <person name="Devillers H."/>
        </authorList>
    </citation>
    <scope>NUCLEOTIDE SEQUENCE [LARGE SCALE GENOMIC DNA]</scope>
    <source>
        <strain evidence="11">CBS 6772</strain>
    </source>
</reference>
<dbReference type="InterPro" id="IPR036286">
    <property type="entry name" value="LexA/Signal_pep-like_sf"/>
</dbReference>
<dbReference type="Gene3D" id="2.10.109.10">
    <property type="entry name" value="Umud Fragment, subunit A"/>
    <property type="match status" value="1"/>
</dbReference>
<keyword evidence="12" id="KW-1185">Reference proteome</keyword>
<dbReference type="EC" id="3.4.21.-" evidence="9"/>
<evidence type="ECO:0000313" key="12">
    <source>
        <dbReference type="Proteomes" id="UP000190831"/>
    </source>
</evidence>
<dbReference type="InterPro" id="IPR019756">
    <property type="entry name" value="Pept_S26A_signal_pept_1_Ser-AS"/>
</dbReference>
<evidence type="ECO:0000256" key="1">
    <source>
        <dbReference type="ARBA" id="ARBA00004273"/>
    </source>
</evidence>
<dbReference type="InterPro" id="IPR019533">
    <property type="entry name" value="Peptidase_S26"/>
</dbReference>
<dbReference type="InterPro" id="IPR000223">
    <property type="entry name" value="Pept_S26A_signal_pept_1"/>
</dbReference>
<dbReference type="PROSITE" id="PS00501">
    <property type="entry name" value="SPASE_I_1"/>
    <property type="match status" value="1"/>
</dbReference>
<feature type="active site" evidence="8">
    <location>
        <position position="56"/>
    </location>
</feature>
<sequence length="209" mass="23437">MRFNFLQFTIYSPGKRSSNPQMETWIRTSSLALRTVCLIHIVHSHIYEFTETRGESMLPTLAATNDYVHALKKYKDGKGCKIGDCIVAAKPTDPHQRVCKRITGMPGDIILVDPSMGSEVTHGITRLTDLDEENSSHFNDFIKVPPGHVWVTGDNLSQSLDSRTYNSLPMGLIKGKIVAANDLNEPFWGGDKGNFFGFRKIENAYVEED</sequence>
<dbReference type="PROSITE" id="PS00760">
    <property type="entry name" value="SPASE_I_2"/>
    <property type="match status" value="1"/>
</dbReference>
<dbReference type="PANTHER" id="PTHR12383:SF16">
    <property type="entry name" value="MITOCHONDRIAL INNER MEMBRANE PROTEASE SUBUNIT 1"/>
    <property type="match status" value="1"/>
</dbReference>
<evidence type="ECO:0000256" key="3">
    <source>
        <dbReference type="ARBA" id="ARBA00022792"/>
    </source>
</evidence>
<evidence type="ECO:0000256" key="8">
    <source>
        <dbReference type="PIRSR" id="PIRSR600223-1"/>
    </source>
</evidence>
<dbReference type="GO" id="GO:0042720">
    <property type="term" value="C:mitochondrial inner membrane peptidase complex"/>
    <property type="evidence" value="ECO:0007669"/>
    <property type="project" value="TreeGrafter"/>
</dbReference>
<evidence type="ECO:0000259" key="10">
    <source>
        <dbReference type="Pfam" id="PF10502"/>
    </source>
</evidence>
<dbReference type="AlphaFoldDB" id="A0A1G4MB24"/>
<dbReference type="OMA" id="SSFWNVA"/>
<dbReference type="NCBIfam" id="TIGR02227">
    <property type="entry name" value="sigpep_I_bact"/>
    <property type="match status" value="1"/>
</dbReference>
<dbReference type="InterPro" id="IPR019757">
    <property type="entry name" value="Pept_S26A_signal_pept_1_Lys-AS"/>
</dbReference>
<dbReference type="PRINTS" id="PR00727">
    <property type="entry name" value="LEADERPTASE"/>
</dbReference>
<dbReference type="STRING" id="4955.A0A1G4MB24"/>